<name>A0A1X2IH02_9FUNG</name>
<dbReference type="PANTHER" id="PTHR21373:SF0">
    <property type="entry name" value="N-ALPHA-ACETYLTRANSFERASE 35, NATC AUXILIARY SUBUNIT"/>
    <property type="match status" value="1"/>
</dbReference>
<dbReference type="GO" id="GO:0031417">
    <property type="term" value="C:NatC complex"/>
    <property type="evidence" value="ECO:0007669"/>
    <property type="project" value="InterPro"/>
</dbReference>
<keyword evidence="6" id="KW-0808">Transferase</keyword>
<dbReference type="GO" id="GO:0016740">
    <property type="term" value="F:transferase activity"/>
    <property type="evidence" value="ECO:0007669"/>
    <property type="project" value="UniProtKB-KW"/>
</dbReference>
<dbReference type="AlphaFoldDB" id="A0A1X2IH02"/>
<evidence type="ECO:0000256" key="3">
    <source>
        <dbReference type="ARBA" id="ARBA00022490"/>
    </source>
</evidence>
<dbReference type="Pfam" id="PF25789">
    <property type="entry name" value="TPR_NAA35"/>
    <property type="match status" value="1"/>
</dbReference>
<evidence type="ECO:0000313" key="6">
    <source>
        <dbReference type="EMBL" id="ORZ16313.1"/>
    </source>
</evidence>
<reference evidence="6 7" key="1">
    <citation type="submission" date="2016-07" db="EMBL/GenBank/DDBJ databases">
        <title>Pervasive Adenine N6-methylation of Active Genes in Fungi.</title>
        <authorList>
            <consortium name="DOE Joint Genome Institute"/>
            <person name="Mondo S.J."/>
            <person name="Dannebaum R.O."/>
            <person name="Kuo R.C."/>
            <person name="Labutti K."/>
            <person name="Haridas S."/>
            <person name="Kuo A."/>
            <person name="Salamov A."/>
            <person name="Ahrendt S.R."/>
            <person name="Lipzen A."/>
            <person name="Sullivan W."/>
            <person name="Andreopoulos W.B."/>
            <person name="Clum A."/>
            <person name="Lindquist E."/>
            <person name="Daum C."/>
            <person name="Ramamoorthy G.K."/>
            <person name="Gryganskyi A."/>
            <person name="Culley D."/>
            <person name="Magnuson J.K."/>
            <person name="James T.Y."/>
            <person name="O'Malley M.A."/>
            <person name="Stajich J.E."/>
            <person name="Spatafora J.W."/>
            <person name="Visel A."/>
            <person name="Grigoriev I.V."/>
        </authorList>
    </citation>
    <scope>NUCLEOTIDE SEQUENCE [LARGE SCALE GENOMIC DNA]</scope>
    <source>
        <strain evidence="6 7">NRRL 1336</strain>
    </source>
</reference>
<dbReference type="OrthoDB" id="269405at2759"/>
<comment type="subcellular location">
    <subcellularLocation>
        <location evidence="1">Cytoplasm</location>
    </subcellularLocation>
</comment>
<dbReference type="Proteomes" id="UP000193560">
    <property type="component" value="Unassembled WGS sequence"/>
</dbReference>
<protein>
    <submittedName>
        <fullName evidence="6">Mak10 subunit, NatC N-terminal acetyltransferase-domain-containing protein</fullName>
    </submittedName>
</protein>
<dbReference type="InterPro" id="IPR057982">
    <property type="entry name" value="TPR_NAA35"/>
</dbReference>
<evidence type="ECO:0000313" key="7">
    <source>
        <dbReference type="Proteomes" id="UP000193560"/>
    </source>
</evidence>
<comment type="caution">
    <text evidence="6">The sequence shown here is derived from an EMBL/GenBank/DDBJ whole genome shotgun (WGS) entry which is preliminary data.</text>
</comment>
<accession>A0A1X2IH02</accession>
<gene>
    <name evidence="6" type="ORF">BCR42DRAFT_33631</name>
</gene>
<evidence type="ECO:0000259" key="5">
    <source>
        <dbReference type="Pfam" id="PF25789"/>
    </source>
</evidence>
<feature type="domain" description="NAA35-like N-terminal" evidence="4">
    <location>
        <begin position="53"/>
        <end position="210"/>
    </location>
</feature>
<organism evidence="6 7">
    <name type="scientific">Absidia repens</name>
    <dbReference type="NCBI Taxonomy" id="90262"/>
    <lineage>
        <taxon>Eukaryota</taxon>
        <taxon>Fungi</taxon>
        <taxon>Fungi incertae sedis</taxon>
        <taxon>Mucoromycota</taxon>
        <taxon>Mucoromycotina</taxon>
        <taxon>Mucoromycetes</taxon>
        <taxon>Mucorales</taxon>
        <taxon>Cunninghamellaceae</taxon>
        <taxon>Absidia</taxon>
    </lineage>
</organism>
<keyword evidence="3" id="KW-0963">Cytoplasm</keyword>
<proteinExistence type="inferred from homology"/>
<dbReference type="InterPro" id="IPR007244">
    <property type="entry name" value="Naa35_N"/>
</dbReference>
<feature type="domain" description="NAA35-like TPR repeats" evidence="5">
    <location>
        <begin position="336"/>
        <end position="724"/>
    </location>
</feature>
<dbReference type="PANTHER" id="PTHR21373">
    <property type="entry name" value="GLUCOSE REPRESSIBLE PROTEIN MAK10"/>
    <property type="match status" value="1"/>
</dbReference>
<sequence>MNQFPLRDIRNAISSMNITGANGKCDQSDPSFLTPPWKDITTFLDQATQDMKEGELIHLQSFTLFDAMSAIEIMDPRMDTGMVIETDQANIDYDIEQALTPPQTLWIMDQLLACEMAWLSGHSLAQTVYTCIYFHHVPSLNKQLPSLASMEPTSVEHLLQVVLGAYILGTVKCCYHIWNEMISGNIYEEEDFTTNLFGLSLYEDIPDVDVLNKVEMALHMLKMYIDSNESIVLSALYKRLLLRQQTLMYLRQLQCRHVDDALSTLTKVGDLLDDSITKTPASIFGTLKLGQPVAGAFDPNINRKLTSQAPPRAVTLQSHQESYEAFLQIVRRLESICTITKISSASSLINYFTYFAGNRPYPDAFSRSKLNSLFYYNGRIFGTYPVTALVQDSIFDYVQPPIAWFEFDDTSDPKPLADAKASLQRFLDQTAAMPLVYFFKVQCHNRARQRRIFCKVLGEWEVLQDEALHLDKKFYDANTLLYGRRPDEQTMTWQNTYHFSLWAYNMKMKMMEQILLLGFELDLYGETEYTTIYWYYWYLQSVLEKCYEQQEGNNGNNRVARSHYTQQLNSAKKEMAIGTFKLLLAAKKENRWPPQQDKELRFDDPETRFNHRLKPFTKIASPPFQGFDRFQQDSSTDHLHISTLLNAAENDFIMAKGRLEVLTQESVEVSKLELCYDASRKTLLSMVKICAANSDTIQQLLKLDNGSATKVTLTFEEHPWWPVMQLEK</sequence>
<evidence type="ECO:0000259" key="4">
    <source>
        <dbReference type="Pfam" id="PF04112"/>
    </source>
</evidence>
<dbReference type="EMBL" id="MCGE01000011">
    <property type="protein sequence ID" value="ORZ16313.1"/>
    <property type="molecule type" value="Genomic_DNA"/>
</dbReference>
<dbReference type="Pfam" id="PF04112">
    <property type="entry name" value="Mak10"/>
    <property type="match status" value="1"/>
</dbReference>
<dbReference type="STRING" id="90262.A0A1X2IH02"/>
<keyword evidence="7" id="KW-1185">Reference proteome</keyword>
<evidence type="ECO:0000256" key="1">
    <source>
        <dbReference type="ARBA" id="ARBA00004496"/>
    </source>
</evidence>
<evidence type="ECO:0000256" key="2">
    <source>
        <dbReference type="ARBA" id="ARBA00006289"/>
    </source>
</evidence>
<comment type="similarity">
    <text evidence="2">Belongs to the MAK10 family.</text>
</comment>
<dbReference type="InterPro" id="IPR057983">
    <property type="entry name" value="NAA35-like_N"/>
</dbReference>